<protein>
    <recommendedName>
        <fullName evidence="7">EamA domain-containing protein</fullName>
    </recommendedName>
</protein>
<dbReference type="eggNOG" id="COG0697">
    <property type="taxonomic scope" value="Bacteria"/>
</dbReference>
<evidence type="ECO:0000256" key="3">
    <source>
        <dbReference type="ARBA" id="ARBA00022692"/>
    </source>
</evidence>
<dbReference type="OrthoDB" id="8688375at2"/>
<feature type="transmembrane region" description="Helical" evidence="6">
    <location>
        <begin position="96"/>
        <end position="116"/>
    </location>
</feature>
<reference evidence="8 9" key="1">
    <citation type="submission" date="2009-08" db="EMBL/GenBank/DDBJ databases">
        <title>The draft genome of Rhodobacter sp. SW2.</title>
        <authorList>
            <consortium name="US DOE Joint Genome Institute (JGI-PGF)"/>
            <person name="Lucas S."/>
            <person name="Copeland A."/>
            <person name="Lapidus A."/>
            <person name="Glavina del Rio T."/>
            <person name="Tice H."/>
            <person name="Bruce D."/>
            <person name="Goodwin L."/>
            <person name="Pitluck S."/>
            <person name="Larimer F."/>
            <person name="Land M.L."/>
            <person name="Hauser L."/>
            <person name="Emerson D."/>
        </authorList>
    </citation>
    <scope>NUCLEOTIDE SEQUENCE [LARGE SCALE GENOMIC DNA]</scope>
    <source>
        <strain evidence="8 9">SW2</strain>
    </source>
</reference>
<feature type="domain" description="EamA" evidence="7">
    <location>
        <begin position="8"/>
        <end position="140"/>
    </location>
</feature>
<organism evidence="8 9">
    <name type="scientific">Rhodobacter ferrooxidans</name>
    <dbReference type="NCBI Taxonomy" id="371731"/>
    <lineage>
        <taxon>Bacteria</taxon>
        <taxon>Pseudomonadati</taxon>
        <taxon>Pseudomonadota</taxon>
        <taxon>Alphaproteobacteria</taxon>
        <taxon>Rhodobacterales</taxon>
        <taxon>Rhodobacter group</taxon>
        <taxon>Rhodobacter</taxon>
    </lineage>
</organism>
<dbReference type="AlphaFoldDB" id="C8S3H8"/>
<evidence type="ECO:0000256" key="4">
    <source>
        <dbReference type="ARBA" id="ARBA00022989"/>
    </source>
</evidence>
<feature type="domain" description="EamA" evidence="7">
    <location>
        <begin position="154"/>
        <end position="288"/>
    </location>
</feature>
<evidence type="ECO:0000256" key="2">
    <source>
        <dbReference type="ARBA" id="ARBA00007362"/>
    </source>
</evidence>
<evidence type="ECO:0000256" key="5">
    <source>
        <dbReference type="ARBA" id="ARBA00023136"/>
    </source>
</evidence>
<accession>C8S3H8</accession>
<dbReference type="SUPFAM" id="SSF103481">
    <property type="entry name" value="Multidrug resistance efflux transporter EmrE"/>
    <property type="match status" value="2"/>
</dbReference>
<evidence type="ECO:0000313" key="9">
    <source>
        <dbReference type="Proteomes" id="UP000010121"/>
    </source>
</evidence>
<evidence type="ECO:0000256" key="1">
    <source>
        <dbReference type="ARBA" id="ARBA00004141"/>
    </source>
</evidence>
<feature type="transmembrane region" description="Helical" evidence="6">
    <location>
        <begin position="185"/>
        <end position="208"/>
    </location>
</feature>
<keyword evidence="9" id="KW-1185">Reference proteome</keyword>
<comment type="subcellular location">
    <subcellularLocation>
        <location evidence="1">Membrane</location>
        <topology evidence="1">Multi-pass membrane protein</topology>
    </subcellularLocation>
</comment>
<gene>
    <name evidence="8" type="ORF">Rsw2DRAFT_2606</name>
</gene>
<sequence>MNQRFGYVALLVAMGVAWGSTQPLGKMAVSTGHRHFGLIFWQLVIGAVVLGLVTLLRGRWVLPGLAGWRFAVVIALIGTIIPNSTFYISVARLPSGIMSILISMVPLLAFPMALALGMDRFGIGRVAGLLCGLAGVALIALPQGSLPDARMAAWLPLALIGPLFYAMESNFVAKFGMAGMDAVQAMFLASAVGAVICLPLALGSGQFIDPLQPWGKAEAALVASSVIHCFAYASFVWLAARAGAVFAAQCSYITTGAGMLWAMALLGERFSGWVWAAMAVMLLGLFLVQPRLQAVGQGGKLG</sequence>
<dbReference type="Pfam" id="PF00892">
    <property type="entry name" value="EamA"/>
    <property type="match status" value="2"/>
</dbReference>
<evidence type="ECO:0000313" key="8">
    <source>
        <dbReference type="EMBL" id="EEW24426.1"/>
    </source>
</evidence>
<dbReference type="InterPro" id="IPR050638">
    <property type="entry name" value="AA-Vitamin_Transporters"/>
</dbReference>
<dbReference type="RefSeq" id="WP_008031685.1">
    <property type="nucleotide sequence ID" value="NZ_ACYY01000019.1"/>
</dbReference>
<feature type="transmembrane region" description="Helical" evidence="6">
    <location>
        <begin position="68"/>
        <end position="90"/>
    </location>
</feature>
<comment type="caution">
    <text evidence="8">The sequence shown here is derived from an EMBL/GenBank/DDBJ whole genome shotgun (WGS) entry which is preliminary data.</text>
</comment>
<keyword evidence="3 6" id="KW-0812">Transmembrane</keyword>
<keyword evidence="4 6" id="KW-1133">Transmembrane helix</keyword>
<dbReference type="PANTHER" id="PTHR32322:SF2">
    <property type="entry name" value="EAMA DOMAIN-CONTAINING PROTEIN"/>
    <property type="match status" value="1"/>
</dbReference>
<comment type="similarity">
    <text evidence="2">Belongs to the EamA transporter family.</text>
</comment>
<dbReference type="PANTHER" id="PTHR32322">
    <property type="entry name" value="INNER MEMBRANE TRANSPORTER"/>
    <property type="match status" value="1"/>
</dbReference>
<dbReference type="STRING" id="371731.Rsw2DRAFT_2606"/>
<dbReference type="InterPro" id="IPR037185">
    <property type="entry name" value="EmrE-like"/>
</dbReference>
<dbReference type="EMBL" id="ACYY01000019">
    <property type="protein sequence ID" value="EEW24426.1"/>
    <property type="molecule type" value="Genomic_DNA"/>
</dbReference>
<dbReference type="InterPro" id="IPR000620">
    <property type="entry name" value="EamA_dom"/>
</dbReference>
<feature type="transmembrane region" description="Helical" evidence="6">
    <location>
        <begin position="123"/>
        <end position="141"/>
    </location>
</feature>
<name>C8S3H8_9RHOB</name>
<dbReference type="GO" id="GO:0016020">
    <property type="term" value="C:membrane"/>
    <property type="evidence" value="ECO:0007669"/>
    <property type="project" value="UniProtKB-SubCell"/>
</dbReference>
<proteinExistence type="inferred from homology"/>
<feature type="transmembrane region" description="Helical" evidence="6">
    <location>
        <begin position="35"/>
        <end position="56"/>
    </location>
</feature>
<feature type="transmembrane region" description="Helical" evidence="6">
    <location>
        <begin position="153"/>
        <end position="173"/>
    </location>
</feature>
<evidence type="ECO:0000256" key="6">
    <source>
        <dbReference type="SAM" id="Phobius"/>
    </source>
</evidence>
<keyword evidence="5 6" id="KW-0472">Membrane</keyword>
<feature type="transmembrane region" description="Helical" evidence="6">
    <location>
        <begin position="245"/>
        <end position="264"/>
    </location>
</feature>
<evidence type="ECO:0000259" key="7">
    <source>
        <dbReference type="Pfam" id="PF00892"/>
    </source>
</evidence>
<dbReference type="Proteomes" id="UP000010121">
    <property type="component" value="Unassembled WGS sequence"/>
</dbReference>
<feature type="transmembrane region" description="Helical" evidence="6">
    <location>
        <begin position="220"/>
        <end position="238"/>
    </location>
</feature>
<feature type="transmembrane region" description="Helical" evidence="6">
    <location>
        <begin position="270"/>
        <end position="288"/>
    </location>
</feature>